<evidence type="ECO:0000259" key="1">
    <source>
        <dbReference type="Pfam" id="PF24626"/>
    </source>
</evidence>
<dbReference type="PANTHER" id="PTHR35046:SF9">
    <property type="entry name" value="RNA-DIRECTED DNA POLYMERASE"/>
    <property type="match status" value="1"/>
</dbReference>
<feature type="non-terminal residue" evidence="2">
    <location>
        <position position="1"/>
    </location>
</feature>
<dbReference type="AlphaFoldDB" id="A0A371G6I7"/>
<name>A0A371G6I7_MUCPR</name>
<accession>A0A371G6I7</accession>
<sequence>MNGQTEVGDLVWVHLRKERFPHLMRSRLLHRGDGPFKILKKINNNAYRLEMDLWRYSKSKFKDILFLRREVKRETREVKVTRKWFQPNRADSAGATSWSTSKQSRLPFGIGSISASEGRFHQSKIQARME</sequence>
<reference evidence="2" key="1">
    <citation type="submission" date="2018-05" db="EMBL/GenBank/DDBJ databases">
        <title>Draft genome of Mucuna pruriens seed.</title>
        <authorList>
            <person name="Nnadi N.E."/>
            <person name="Vos R."/>
            <person name="Hasami M.H."/>
            <person name="Devisetty U.K."/>
            <person name="Aguiy J.C."/>
        </authorList>
    </citation>
    <scope>NUCLEOTIDE SEQUENCE [LARGE SCALE GENOMIC DNA]</scope>
    <source>
        <strain evidence="2">JCA_2017</strain>
    </source>
</reference>
<evidence type="ECO:0000313" key="2">
    <source>
        <dbReference type="EMBL" id="RDX85943.1"/>
    </source>
</evidence>
<dbReference type="Pfam" id="PF24626">
    <property type="entry name" value="SH3_Tf2-1"/>
    <property type="match status" value="1"/>
</dbReference>
<feature type="non-terminal residue" evidence="2">
    <location>
        <position position="130"/>
    </location>
</feature>
<comment type="caution">
    <text evidence="2">The sequence shown here is derived from an EMBL/GenBank/DDBJ whole genome shotgun (WGS) entry which is preliminary data.</text>
</comment>
<protein>
    <recommendedName>
        <fullName evidence="1">Tf2-1-like SH3-like domain-containing protein</fullName>
    </recommendedName>
</protein>
<keyword evidence="3" id="KW-1185">Reference proteome</keyword>
<dbReference type="Proteomes" id="UP000257109">
    <property type="component" value="Unassembled WGS sequence"/>
</dbReference>
<dbReference type="PANTHER" id="PTHR35046">
    <property type="entry name" value="ZINC KNUCKLE (CCHC-TYPE) FAMILY PROTEIN"/>
    <property type="match status" value="1"/>
</dbReference>
<proteinExistence type="predicted"/>
<feature type="domain" description="Tf2-1-like SH3-like" evidence="1">
    <location>
        <begin position="8"/>
        <end position="51"/>
    </location>
</feature>
<dbReference type="EMBL" id="QJKJ01006654">
    <property type="protein sequence ID" value="RDX85943.1"/>
    <property type="molecule type" value="Genomic_DNA"/>
</dbReference>
<evidence type="ECO:0000313" key="3">
    <source>
        <dbReference type="Proteomes" id="UP000257109"/>
    </source>
</evidence>
<organism evidence="2 3">
    <name type="scientific">Mucuna pruriens</name>
    <name type="common">Velvet bean</name>
    <name type="synonym">Dolichos pruriens</name>
    <dbReference type="NCBI Taxonomy" id="157652"/>
    <lineage>
        <taxon>Eukaryota</taxon>
        <taxon>Viridiplantae</taxon>
        <taxon>Streptophyta</taxon>
        <taxon>Embryophyta</taxon>
        <taxon>Tracheophyta</taxon>
        <taxon>Spermatophyta</taxon>
        <taxon>Magnoliopsida</taxon>
        <taxon>eudicotyledons</taxon>
        <taxon>Gunneridae</taxon>
        <taxon>Pentapetalae</taxon>
        <taxon>rosids</taxon>
        <taxon>fabids</taxon>
        <taxon>Fabales</taxon>
        <taxon>Fabaceae</taxon>
        <taxon>Papilionoideae</taxon>
        <taxon>50 kb inversion clade</taxon>
        <taxon>NPAAA clade</taxon>
        <taxon>indigoferoid/millettioid clade</taxon>
        <taxon>Phaseoleae</taxon>
        <taxon>Mucuna</taxon>
    </lineage>
</organism>
<dbReference type="OrthoDB" id="1935586at2759"/>
<dbReference type="InterPro" id="IPR056924">
    <property type="entry name" value="SH3_Tf2-1"/>
</dbReference>
<gene>
    <name evidence="2" type="ORF">CR513_32786</name>
</gene>